<dbReference type="InterPro" id="IPR006094">
    <property type="entry name" value="Oxid_FAD_bind_N"/>
</dbReference>
<evidence type="ECO:0000256" key="3">
    <source>
        <dbReference type="ARBA" id="ARBA00022827"/>
    </source>
</evidence>
<proteinExistence type="inferred from homology"/>
<dbReference type="Proteomes" id="UP001595075">
    <property type="component" value="Unassembled WGS sequence"/>
</dbReference>
<dbReference type="InterPro" id="IPR016166">
    <property type="entry name" value="FAD-bd_PCMH"/>
</dbReference>
<comment type="caution">
    <text evidence="6">The sequence shown here is derived from an EMBL/GenBank/DDBJ whole genome shotgun (WGS) entry which is preliminary data.</text>
</comment>
<keyword evidence="2" id="KW-0285">Flavoprotein</keyword>
<gene>
    <name evidence="6" type="ORF">VTL71DRAFT_14043</name>
</gene>
<evidence type="ECO:0000256" key="1">
    <source>
        <dbReference type="ARBA" id="ARBA00005466"/>
    </source>
</evidence>
<dbReference type="Gene3D" id="3.30.465.10">
    <property type="match status" value="1"/>
</dbReference>
<evidence type="ECO:0000259" key="5">
    <source>
        <dbReference type="PROSITE" id="PS51387"/>
    </source>
</evidence>
<dbReference type="EMBL" id="JAZHXI010000006">
    <property type="protein sequence ID" value="KAL2071017.1"/>
    <property type="molecule type" value="Genomic_DNA"/>
</dbReference>
<dbReference type="Pfam" id="PF01565">
    <property type="entry name" value="FAD_binding_4"/>
    <property type="match status" value="1"/>
</dbReference>
<evidence type="ECO:0000256" key="4">
    <source>
        <dbReference type="ARBA" id="ARBA00023002"/>
    </source>
</evidence>
<dbReference type="InterPro" id="IPR036318">
    <property type="entry name" value="FAD-bd_PCMH-like_sf"/>
</dbReference>
<accession>A0ABR4CM29</accession>
<name>A0ABR4CM29_9HELO</name>
<evidence type="ECO:0000313" key="6">
    <source>
        <dbReference type="EMBL" id="KAL2071017.1"/>
    </source>
</evidence>
<dbReference type="PANTHER" id="PTHR42973:SF34">
    <property type="entry name" value="FAD BINDING DOMAIN PROTEIN (AFU_ORTHOLOGUE AFUA_3G02770)"/>
    <property type="match status" value="1"/>
</dbReference>
<sequence length="509" mass="56197">MQKVSIIEDGTDNPGDKISGHSVSQAVSLSLLIPDHQFNLDIKREAVAALYPDQVLTAKSSAYANAQGTFWNTRQKDTAPGCFFQPKTTEQVQAAIVEVVRAKCPFAIKGGGHSSNPKGSSIQDGFQFDLSHIDHIRIAEDKETVEVGPGVHWGQLYLELEKHGIIAVGGRDAIVGVPGFIFGGGISYYANQYGWGIDNLISVDIVLANGELITASAESHLDLFKALRGGAHNFGIVTNLVLKVHPYDGMWGGYNIAQEEHFDAVFEAYDQYSKDLVSDGKAHMILDFYRRDGVLMVVEFMGYPDPKPDPPIYDKIRQIPSLDNTLRVAHYSDLAQEMTVATDCSNKRNMYWTLAMEYDIKLLRSALEIWIEGTALSTEKFSTAFDVNHITPAMRNKSSRNGLGNLYGLEGANVPLTNILLTGTWENASDDAEINELLKGITHRIEALAKKEGKDCAFKYMNYANAEQDVISSFGQDAKTFMLDVAAKYDPEGIFQKLQPGAWKLDLKK</sequence>
<dbReference type="SUPFAM" id="SSF56176">
    <property type="entry name" value="FAD-binding/transporter-associated domain-like"/>
    <property type="match status" value="1"/>
</dbReference>
<comment type="similarity">
    <text evidence="1">Belongs to the oxygen-dependent FAD-linked oxidoreductase family.</text>
</comment>
<dbReference type="InterPro" id="IPR050416">
    <property type="entry name" value="FAD-linked_Oxidoreductase"/>
</dbReference>
<dbReference type="PANTHER" id="PTHR42973">
    <property type="entry name" value="BINDING OXIDOREDUCTASE, PUTATIVE (AFU_ORTHOLOGUE AFUA_1G17690)-RELATED"/>
    <property type="match status" value="1"/>
</dbReference>
<reference evidence="6 7" key="1">
    <citation type="journal article" date="2024" name="Commun. Biol.">
        <title>Comparative genomic analysis of thermophilic fungi reveals convergent evolutionary adaptations and gene losses.</title>
        <authorList>
            <person name="Steindorff A.S."/>
            <person name="Aguilar-Pontes M.V."/>
            <person name="Robinson A.J."/>
            <person name="Andreopoulos B."/>
            <person name="LaButti K."/>
            <person name="Kuo A."/>
            <person name="Mondo S."/>
            <person name="Riley R."/>
            <person name="Otillar R."/>
            <person name="Haridas S."/>
            <person name="Lipzen A."/>
            <person name="Grimwood J."/>
            <person name="Schmutz J."/>
            <person name="Clum A."/>
            <person name="Reid I.D."/>
            <person name="Moisan M.C."/>
            <person name="Butler G."/>
            <person name="Nguyen T.T.M."/>
            <person name="Dewar K."/>
            <person name="Conant G."/>
            <person name="Drula E."/>
            <person name="Henrissat B."/>
            <person name="Hansel C."/>
            <person name="Singer S."/>
            <person name="Hutchinson M.I."/>
            <person name="de Vries R.P."/>
            <person name="Natvig D.O."/>
            <person name="Powell A.J."/>
            <person name="Tsang A."/>
            <person name="Grigoriev I.V."/>
        </authorList>
    </citation>
    <scope>NUCLEOTIDE SEQUENCE [LARGE SCALE GENOMIC DNA]</scope>
    <source>
        <strain evidence="6 7">CBS 494.80</strain>
    </source>
</reference>
<keyword evidence="4" id="KW-0560">Oxidoreductase</keyword>
<protein>
    <recommendedName>
        <fullName evidence="5">FAD-binding PCMH-type domain-containing protein</fullName>
    </recommendedName>
</protein>
<evidence type="ECO:0000313" key="7">
    <source>
        <dbReference type="Proteomes" id="UP001595075"/>
    </source>
</evidence>
<evidence type="ECO:0000256" key="2">
    <source>
        <dbReference type="ARBA" id="ARBA00022630"/>
    </source>
</evidence>
<organism evidence="6 7">
    <name type="scientific">Oculimacula yallundae</name>
    <dbReference type="NCBI Taxonomy" id="86028"/>
    <lineage>
        <taxon>Eukaryota</taxon>
        <taxon>Fungi</taxon>
        <taxon>Dikarya</taxon>
        <taxon>Ascomycota</taxon>
        <taxon>Pezizomycotina</taxon>
        <taxon>Leotiomycetes</taxon>
        <taxon>Helotiales</taxon>
        <taxon>Ploettnerulaceae</taxon>
        <taxon>Oculimacula</taxon>
    </lineage>
</organism>
<feature type="domain" description="FAD-binding PCMH-type" evidence="5">
    <location>
        <begin position="76"/>
        <end position="247"/>
    </location>
</feature>
<dbReference type="PROSITE" id="PS51387">
    <property type="entry name" value="FAD_PCMH"/>
    <property type="match status" value="1"/>
</dbReference>
<dbReference type="InterPro" id="IPR016169">
    <property type="entry name" value="FAD-bd_PCMH_sub2"/>
</dbReference>
<keyword evidence="3" id="KW-0274">FAD</keyword>
<keyword evidence="7" id="KW-1185">Reference proteome</keyword>